<dbReference type="EMBL" id="BMLS01000008">
    <property type="protein sequence ID" value="GGO74223.1"/>
    <property type="molecule type" value="Genomic_DNA"/>
</dbReference>
<reference evidence="2" key="2">
    <citation type="submission" date="2020-09" db="EMBL/GenBank/DDBJ databases">
        <authorList>
            <person name="Sun Q."/>
            <person name="Zhou Y."/>
        </authorList>
    </citation>
    <scope>NUCLEOTIDE SEQUENCE</scope>
    <source>
        <strain evidence="2">CGMCC 1.7086</strain>
    </source>
</reference>
<dbReference type="PANTHER" id="PTHR13748:SF46">
    <property type="entry name" value="ZINC CHAPERONE YEIR"/>
    <property type="match status" value="1"/>
</dbReference>
<dbReference type="PANTHER" id="PTHR13748">
    <property type="entry name" value="COBW-RELATED"/>
    <property type="match status" value="1"/>
</dbReference>
<dbReference type="AlphaFoldDB" id="A0A917Z547"/>
<accession>A0A917Z547</accession>
<dbReference type="InterPro" id="IPR003495">
    <property type="entry name" value="CobW/HypB/UreG_nucleotide-bd"/>
</dbReference>
<dbReference type="Proteomes" id="UP000606935">
    <property type="component" value="Unassembled WGS sequence"/>
</dbReference>
<evidence type="ECO:0000259" key="1">
    <source>
        <dbReference type="Pfam" id="PF02492"/>
    </source>
</evidence>
<evidence type="ECO:0000313" key="3">
    <source>
        <dbReference type="Proteomes" id="UP000606935"/>
    </source>
</evidence>
<dbReference type="Gene3D" id="3.40.50.300">
    <property type="entry name" value="P-loop containing nucleotide triphosphate hydrolases"/>
    <property type="match status" value="1"/>
</dbReference>
<dbReference type="Pfam" id="PF02492">
    <property type="entry name" value="cobW"/>
    <property type="match status" value="1"/>
</dbReference>
<reference evidence="2" key="1">
    <citation type="journal article" date="2014" name="Int. J. Syst. Evol. Microbiol.">
        <title>Complete genome sequence of Corynebacterium casei LMG S-19264T (=DSM 44701T), isolated from a smear-ripened cheese.</title>
        <authorList>
            <consortium name="US DOE Joint Genome Institute (JGI-PGF)"/>
            <person name="Walter F."/>
            <person name="Albersmeier A."/>
            <person name="Kalinowski J."/>
            <person name="Ruckert C."/>
        </authorList>
    </citation>
    <scope>NUCLEOTIDE SEQUENCE</scope>
    <source>
        <strain evidence="2">CGMCC 1.7086</strain>
    </source>
</reference>
<name>A0A917Z547_9ALTE</name>
<evidence type="ECO:0000313" key="2">
    <source>
        <dbReference type="EMBL" id="GGO74223.1"/>
    </source>
</evidence>
<dbReference type="InterPro" id="IPR027417">
    <property type="entry name" value="P-loop_NTPase"/>
</dbReference>
<dbReference type="InterPro" id="IPR051316">
    <property type="entry name" value="Zinc-reg_GTPase_activator"/>
</dbReference>
<dbReference type="GO" id="GO:0005737">
    <property type="term" value="C:cytoplasm"/>
    <property type="evidence" value="ECO:0007669"/>
    <property type="project" value="TreeGrafter"/>
</dbReference>
<dbReference type="CDD" id="cd03112">
    <property type="entry name" value="CobW-like"/>
    <property type="match status" value="1"/>
</dbReference>
<comment type="caution">
    <text evidence="2">The sequence shown here is derived from an EMBL/GenBank/DDBJ whole genome shotgun (WGS) entry which is preliminary data.</text>
</comment>
<gene>
    <name evidence="2" type="primary">yeiR</name>
    <name evidence="2" type="ORF">GCM10010982_36550</name>
</gene>
<proteinExistence type="predicted"/>
<organism evidence="2 3">
    <name type="scientific">Bowmanella pacifica</name>
    <dbReference type="NCBI Taxonomy" id="502051"/>
    <lineage>
        <taxon>Bacteria</taxon>
        <taxon>Pseudomonadati</taxon>
        <taxon>Pseudomonadota</taxon>
        <taxon>Gammaproteobacteria</taxon>
        <taxon>Alteromonadales</taxon>
        <taxon>Alteromonadaceae</taxon>
        <taxon>Bowmanella</taxon>
    </lineage>
</organism>
<protein>
    <recommendedName>
        <fullName evidence="1">CobW/HypB/UreG nucleotide-binding domain-containing protein</fullName>
    </recommendedName>
</protein>
<feature type="domain" description="CobW/HypB/UreG nucleotide-binding" evidence="1">
    <location>
        <begin position="17"/>
        <end position="187"/>
    </location>
</feature>
<dbReference type="SUPFAM" id="SSF52540">
    <property type="entry name" value="P-loop containing nucleoside triphosphate hydrolases"/>
    <property type="match status" value="1"/>
</dbReference>
<keyword evidence="3" id="KW-1185">Reference proteome</keyword>
<sequence length="340" mass="37204">MGKISLELAMQIVRAVPTNIITGFLGVGKSTAISYLLKHKPTDEVWAVLVNEFGEIGIDGSLLAAGQEPGKVFIKEVPGGCMCCASGLPMQIALNMLLARSKPDRLLIEPTGLGHPAEVLASLSSEHYRGVLDIQHTLTLVDARKVTDSRYAQHDIFRQQLQVADVIVANKVDLYQPDSIEKLQDYLLGLPVDTPLQMTTQGQISLAWLQGASGFQASLFSPPPPPTTQAFTELQAPASGFVSKQGYADGMHSCGWVFARSYCFNYERLMSLMTGLSFDRLKAIMHTDRGWMLFNQVDGVLTSSELNDAPDSRIECISSQPEDWQQLDVRLQSLGCRGSD</sequence>